<protein>
    <recommendedName>
        <fullName evidence="3">Helix-turn-helix protein</fullName>
    </recommendedName>
</protein>
<name>A0A2T0KHL0_9ACTN</name>
<dbReference type="Gene3D" id="1.10.10.10">
    <property type="entry name" value="Winged helix-like DNA-binding domain superfamily/Winged helix DNA-binding domain"/>
    <property type="match status" value="1"/>
</dbReference>
<dbReference type="InterPro" id="IPR036388">
    <property type="entry name" value="WH-like_DNA-bd_sf"/>
</dbReference>
<dbReference type="AlphaFoldDB" id="A0A2T0KHL0"/>
<dbReference type="SUPFAM" id="SSF46785">
    <property type="entry name" value="Winged helix' DNA-binding domain"/>
    <property type="match status" value="1"/>
</dbReference>
<evidence type="ECO:0000313" key="1">
    <source>
        <dbReference type="EMBL" id="PRX22920.1"/>
    </source>
</evidence>
<accession>A0A2T0KHL0</accession>
<proteinExistence type="predicted"/>
<sequence>MPGKTQLRLGRIDTVAVSVVPHAGATLMSLLADVLGERPQGVPPHWRRALRAAAPAVTGRVVGPLFSPAYSQVPDSVTMTGTFPGAGIDAMFEELAELPPDRLTAELESDFDGRVPAQWRPVVNDPRRFIADYAAVLRGLWDAFAPIWRRARPLLDRETERVGVASVTGRLDAVLSGLSPRTGLDGTTMLLPDPNPVVADLGHRPVSLVPLVSGSRASVFSIDRDDLVWIGYPVPGLGRLWDEQPPPGITDRLALVLGPVRAEILRQAGRLNHMGDVAAELRCSPSTATYHCTQLEQAGLIVRYRRGRQVRLRRTADGDALVDLMS</sequence>
<organism evidence="1 2">
    <name type="scientific">Actinoplanes italicus</name>
    <dbReference type="NCBI Taxonomy" id="113567"/>
    <lineage>
        <taxon>Bacteria</taxon>
        <taxon>Bacillati</taxon>
        <taxon>Actinomycetota</taxon>
        <taxon>Actinomycetes</taxon>
        <taxon>Micromonosporales</taxon>
        <taxon>Micromonosporaceae</taxon>
        <taxon>Actinoplanes</taxon>
    </lineage>
</organism>
<gene>
    <name evidence="1" type="ORF">CLV67_104448</name>
</gene>
<keyword evidence="2" id="KW-1185">Reference proteome</keyword>
<comment type="caution">
    <text evidence="1">The sequence shown here is derived from an EMBL/GenBank/DDBJ whole genome shotgun (WGS) entry which is preliminary data.</text>
</comment>
<dbReference type="EMBL" id="PVMZ01000004">
    <property type="protein sequence ID" value="PRX22920.1"/>
    <property type="molecule type" value="Genomic_DNA"/>
</dbReference>
<reference evidence="1 2" key="1">
    <citation type="submission" date="2018-03" db="EMBL/GenBank/DDBJ databases">
        <title>Genomic Encyclopedia of Archaeal and Bacterial Type Strains, Phase II (KMG-II): from individual species to whole genera.</title>
        <authorList>
            <person name="Goeker M."/>
        </authorList>
    </citation>
    <scope>NUCLEOTIDE SEQUENCE [LARGE SCALE GENOMIC DNA]</scope>
    <source>
        <strain evidence="1 2">DSM 43146</strain>
    </source>
</reference>
<evidence type="ECO:0000313" key="2">
    <source>
        <dbReference type="Proteomes" id="UP000239415"/>
    </source>
</evidence>
<evidence type="ECO:0008006" key="3">
    <source>
        <dbReference type="Google" id="ProtNLM"/>
    </source>
</evidence>
<dbReference type="Proteomes" id="UP000239415">
    <property type="component" value="Unassembled WGS sequence"/>
</dbReference>
<dbReference type="InterPro" id="IPR036390">
    <property type="entry name" value="WH_DNA-bd_sf"/>
</dbReference>